<dbReference type="InterPro" id="IPR008753">
    <property type="entry name" value="Peptidase_M13_N"/>
</dbReference>
<name>A0A0R3RLU4_9BILA</name>
<dbReference type="PROSITE" id="PS51885">
    <property type="entry name" value="NEPRILYSIN"/>
    <property type="match status" value="1"/>
</dbReference>
<dbReference type="Gene3D" id="3.40.390.10">
    <property type="entry name" value="Collagenase (Catalytic Domain)"/>
    <property type="match status" value="1"/>
</dbReference>
<accession>A0A0R3RLU4</accession>
<feature type="domain" description="Peptidase M13 N-terminal" evidence="2">
    <location>
        <begin position="7"/>
        <end position="408"/>
    </location>
</feature>
<dbReference type="PANTHER" id="PTHR11733">
    <property type="entry name" value="ZINC METALLOPROTEASE FAMILY M13 NEPRILYSIN-RELATED"/>
    <property type="match status" value="1"/>
</dbReference>
<evidence type="ECO:0000313" key="4">
    <source>
        <dbReference type="WBParaSite" id="EEL_0000245301-mRNA-1"/>
    </source>
</evidence>
<dbReference type="AlphaFoldDB" id="A0A0R3RLU4"/>
<dbReference type="InterPro" id="IPR000718">
    <property type="entry name" value="Peptidase_M13"/>
</dbReference>
<proteinExistence type="inferred from homology"/>
<keyword evidence="3" id="KW-1185">Reference proteome</keyword>
<protein>
    <submittedName>
        <fullName evidence="4">Peptidase_M13_N domain-containing protein</fullName>
    </submittedName>
</protein>
<organism evidence="3 4">
    <name type="scientific">Elaeophora elaphi</name>
    <dbReference type="NCBI Taxonomy" id="1147741"/>
    <lineage>
        <taxon>Eukaryota</taxon>
        <taxon>Metazoa</taxon>
        <taxon>Ecdysozoa</taxon>
        <taxon>Nematoda</taxon>
        <taxon>Chromadorea</taxon>
        <taxon>Rhabditida</taxon>
        <taxon>Spirurina</taxon>
        <taxon>Spiruromorpha</taxon>
        <taxon>Filarioidea</taxon>
        <taxon>Onchocercidae</taxon>
        <taxon>Elaeophora</taxon>
    </lineage>
</organism>
<dbReference type="GO" id="GO:0005886">
    <property type="term" value="C:plasma membrane"/>
    <property type="evidence" value="ECO:0007669"/>
    <property type="project" value="TreeGrafter"/>
</dbReference>
<evidence type="ECO:0000259" key="2">
    <source>
        <dbReference type="Pfam" id="PF05649"/>
    </source>
</evidence>
<dbReference type="SUPFAM" id="SSF55486">
    <property type="entry name" value="Metalloproteases ('zincins'), catalytic domain"/>
    <property type="match status" value="1"/>
</dbReference>
<dbReference type="Gene3D" id="1.10.1380.10">
    <property type="entry name" value="Neutral endopeptidase , domain2"/>
    <property type="match status" value="1"/>
</dbReference>
<dbReference type="GO" id="GO:0016485">
    <property type="term" value="P:protein processing"/>
    <property type="evidence" value="ECO:0007669"/>
    <property type="project" value="TreeGrafter"/>
</dbReference>
<evidence type="ECO:0000313" key="3">
    <source>
        <dbReference type="Proteomes" id="UP000050640"/>
    </source>
</evidence>
<reference evidence="4" key="1">
    <citation type="submission" date="2017-02" db="UniProtKB">
        <authorList>
            <consortium name="WormBaseParasite"/>
        </authorList>
    </citation>
    <scope>IDENTIFICATION</scope>
</reference>
<dbReference type="WBParaSite" id="EEL_0000245301-mRNA-1">
    <property type="protein sequence ID" value="EEL_0000245301-mRNA-1"/>
    <property type="gene ID" value="EEL_0000245301"/>
</dbReference>
<dbReference type="InterPro" id="IPR024079">
    <property type="entry name" value="MetalloPept_cat_dom_sf"/>
</dbReference>
<evidence type="ECO:0000256" key="1">
    <source>
        <dbReference type="ARBA" id="ARBA00007357"/>
    </source>
</evidence>
<sequence length="417" mass="48377">MNTTTNPCDDFFQYACGRWIHEHPIPDDKSGYGTFVITTSVVRNQMKELLESNETITPECIDMARILYKACMSVDEVEVVKTEYDFFFFKGYGSNSLLIDVFRKIGKWPYLDKDWNNCTFDITDMLASVTQSFGDPILFKVFIDAESKNTTIHSLYIDQANLGLGSGTQDYYLNPTKFPKHLKAYKEYQLDTLKLVLSGANISYDVSQLITAINDVTTFEIEIAKFIEPEANRRNSSRLYNKRIIADLYELFPQIDWTEFLIRLAPTSMHDIINNNTNIIIQEIGFIKNLSNLLNITSKRIIANYIFWRTIDFWSDILGKVFDDIRLKLMRVMSGQQKMMPRWQRCVQRSESLLAQATGALFVRKHFSSDIRKEVMEILENVQEAFRDIVEEIDWMDNSTKSAALQKVFAKHSSKLQ</sequence>
<dbReference type="Proteomes" id="UP000050640">
    <property type="component" value="Unplaced"/>
</dbReference>
<dbReference type="CDD" id="cd08662">
    <property type="entry name" value="M13"/>
    <property type="match status" value="1"/>
</dbReference>
<comment type="similarity">
    <text evidence="1">Belongs to the peptidase M13 family.</text>
</comment>
<dbReference type="STRING" id="1147741.A0A0R3RLU4"/>
<dbReference type="GO" id="GO:0004222">
    <property type="term" value="F:metalloendopeptidase activity"/>
    <property type="evidence" value="ECO:0007669"/>
    <property type="project" value="InterPro"/>
</dbReference>
<dbReference type="PANTHER" id="PTHR11733:SF239">
    <property type="entry name" value="NEPRILYSIN-11"/>
    <property type="match status" value="1"/>
</dbReference>
<dbReference type="InterPro" id="IPR042089">
    <property type="entry name" value="Peptidase_M13_dom_2"/>
</dbReference>
<dbReference type="Pfam" id="PF05649">
    <property type="entry name" value="Peptidase_M13_N"/>
    <property type="match status" value="1"/>
</dbReference>